<feature type="region of interest" description="Disordered" evidence="1">
    <location>
        <begin position="493"/>
        <end position="512"/>
    </location>
</feature>
<feature type="domain" description="Acyltransferase 3" evidence="3">
    <location>
        <begin position="14"/>
        <end position="106"/>
    </location>
</feature>
<feature type="transmembrane region" description="Helical" evidence="2">
    <location>
        <begin position="225"/>
        <end position="245"/>
    </location>
</feature>
<dbReference type="PROSITE" id="PS00018">
    <property type="entry name" value="EF_HAND_1"/>
    <property type="match status" value="1"/>
</dbReference>
<feature type="compositionally biased region" description="Basic and acidic residues" evidence="1">
    <location>
        <begin position="164"/>
        <end position="173"/>
    </location>
</feature>
<dbReference type="InterPro" id="IPR002656">
    <property type="entry name" value="Acyl_transf_3_dom"/>
</dbReference>
<dbReference type="RefSeq" id="WP_148597896.1">
    <property type="nucleotide sequence ID" value="NZ_CP042997.1"/>
</dbReference>
<feature type="transmembrane region" description="Helical" evidence="2">
    <location>
        <begin position="266"/>
        <end position="291"/>
    </location>
</feature>
<keyword evidence="2" id="KW-1133">Transmembrane helix</keyword>
<keyword evidence="4" id="KW-0808">Transferase</keyword>
<dbReference type="Pfam" id="PF01757">
    <property type="entry name" value="Acyl_transf_3"/>
    <property type="match status" value="2"/>
</dbReference>
<sequence>MPSERAGGSGARYHSLDGLRAAAMLAGVFYHAVPGFGPGAASSFAEWLHSFRMPLFMLISGFFGLMILEKYGLRRYLTKRWWRIGLPMLIGLFTFMPIYSMYGPMAGMFPGPGGPDGPPGFDAGPPRGPGGPPGFGEMPPPPPGMMPPFLQRFDADGDGSLSEAEWKKVREEGPSSGPPGGGPGGPPGFGPPGFGPPGFGGGSSSLNRRIFGETGRLFSLGHLWFLWYLLVFVTAAPAVSAVASWTTSGVRAATERLGGGLVRLGLAPLVLALVSLPLMMLMPSFMGWGLPLASGIGGQFPDFFFQYEPDWPYYFAYFMAGWWLYSRRVDLPAVGRTWLPMLALGVASYVAFRWFSDRYQRQTGLPHYGQLRILGYGLYAVGSALTSWGLVGLFQRNLDRPSRPGRYFSETALWIYLVHQDILGPVMRGLRPLRLEALPQGLLATALTIGIAVALYELLIRRTPLVWVFGPGRPRAGREEVVEPAVPADEIVSENGSEVTAPKANAVVDEAR</sequence>
<evidence type="ECO:0000256" key="1">
    <source>
        <dbReference type="SAM" id="MobiDB-lite"/>
    </source>
</evidence>
<dbReference type="AlphaFoldDB" id="A0A5B9WCR7"/>
<proteinExistence type="predicted"/>
<dbReference type="InterPro" id="IPR018247">
    <property type="entry name" value="EF_Hand_1_Ca_BS"/>
</dbReference>
<feature type="compositionally biased region" description="Pro residues" evidence="1">
    <location>
        <begin position="176"/>
        <end position="195"/>
    </location>
</feature>
<dbReference type="EMBL" id="CP042997">
    <property type="protein sequence ID" value="QEH38458.1"/>
    <property type="molecule type" value="Genomic_DNA"/>
</dbReference>
<dbReference type="OrthoDB" id="7375713at2"/>
<reference evidence="4 5" key="1">
    <citation type="submission" date="2019-08" db="EMBL/GenBank/DDBJ databases">
        <title>Deep-cultivation of Planctomycetes and their phenomic and genomic characterization uncovers novel biology.</title>
        <authorList>
            <person name="Wiegand S."/>
            <person name="Jogler M."/>
            <person name="Boedeker C."/>
            <person name="Pinto D."/>
            <person name="Vollmers J."/>
            <person name="Rivas-Marin E."/>
            <person name="Kohn T."/>
            <person name="Peeters S.H."/>
            <person name="Heuer A."/>
            <person name="Rast P."/>
            <person name="Oberbeckmann S."/>
            <person name="Bunk B."/>
            <person name="Jeske O."/>
            <person name="Meyerdierks A."/>
            <person name="Storesund J.E."/>
            <person name="Kallscheuer N."/>
            <person name="Luecker S."/>
            <person name="Lage O.M."/>
            <person name="Pohl T."/>
            <person name="Merkel B.J."/>
            <person name="Hornburger P."/>
            <person name="Mueller R.-W."/>
            <person name="Bruemmer F."/>
            <person name="Labrenz M."/>
            <person name="Spormann A.M."/>
            <person name="Op den Camp H."/>
            <person name="Overmann J."/>
            <person name="Amann R."/>
            <person name="Jetten M.S.M."/>
            <person name="Mascher T."/>
            <person name="Medema M.H."/>
            <person name="Devos D.P."/>
            <person name="Kaster A.-K."/>
            <person name="Ovreas L."/>
            <person name="Rohde M."/>
            <person name="Galperin M.Y."/>
            <person name="Jogler C."/>
        </authorList>
    </citation>
    <scope>NUCLEOTIDE SEQUENCE [LARGE SCALE GENOMIC DNA]</scope>
    <source>
        <strain evidence="4 5">OJF2</strain>
    </source>
</reference>
<evidence type="ECO:0000313" key="4">
    <source>
        <dbReference type="EMBL" id="QEH38458.1"/>
    </source>
</evidence>
<dbReference type="KEGG" id="agv:OJF2_70610"/>
<feature type="transmembrane region" description="Helical" evidence="2">
    <location>
        <begin position="51"/>
        <end position="69"/>
    </location>
</feature>
<dbReference type="PANTHER" id="PTHR36927">
    <property type="entry name" value="BLR4337 PROTEIN"/>
    <property type="match status" value="1"/>
</dbReference>
<feature type="region of interest" description="Disordered" evidence="1">
    <location>
        <begin position="113"/>
        <end position="201"/>
    </location>
</feature>
<feature type="transmembrane region" description="Helical" evidence="2">
    <location>
        <begin position="21"/>
        <end position="45"/>
    </location>
</feature>
<keyword evidence="2" id="KW-0812">Transmembrane</keyword>
<keyword evidence="2" id="KW-0472">Membrane</keyword>
<organism evidence="4 5">
    <name type="scientific">Aquisphaera giovannonii</name>
    <dbReference type="NCBI Taxonomy" id="406548"/>
    <lineage>
        <taxon>Bacteria</taxon>
        <taxon>Pseudomonadati</taxon>
        <taxon>Planctomycetota</taxon>
        <taxon>Planctomycetia</taxon>
        <taxon>Isosphaerales</taxon>
        <taxon>Isosphaeraceae</taxon>
        <taxon>Aquisphaera</taxon>
    </lineage>
</organism>
<dbReference type="Proteomes" id="UP000324233">
    <property type="component" value="Chromosome"/>
</dbReference>
<accession>A0A5B9WCR7</accession>
<feature type="transmembrane region" description="Helical" evidence="2">
    <location>
        <begin position="81"/>
        <end position="102"/>
    </location>
</feature>
<dbReference type="PANTHER" id="PTHR36927:SF1">
    <property type="entry name" value="MDO-LIKE PROTEIN"/>
    <property type="match status" value="1"/>
</dbReference>
<dbReference type="InterPro" id="IPR050623">
    <property type="entry name" value="Glucan_succinyl_AcylTrfase"/>
</dbReference>
<evidence type="ECO:0000313" key="5">
    <source>
        <dbReference type="Proteomes" id="UP000324233"/>
    </source>
</evidence>
<protein>
    <submittedName>
        <fullName evidence="4">Glucans biosynthesis protein C</fullName>
        <ecNumber evidence="4">2.1.-.-</ecNumber>
    </submittedName>
</protein>
<gene>
    <name evidence="4" type="primary">mdoC_3</name>
    <name evidence="4" type="ORF">OJF2_70610</name>
</gene>
<evidence type="ECO:0000259" key="3">
    <source>
        <dbReference type="Pfam" id="PF01757"/>
    </source>
</evidence>
<feature type="transmembrane region" description="Helical" evidence="2">
    <location>
        <begin position="438"/>
        <end position="459"/>
    </location>
</feature>
<feature type="domain" description="Acyltransferase 3" evidence="3">
    <location>
        <begin position="211"/>
        <end position="456"/>
    </location>
</feature>
<evidence type="ECO:0000256" key="2">
    <source>
        <dbReference type="SAM" id="Phobius"/>
    </source>
</evidence>
<dbReference type="EC" id="2.1.-.-" evidence="4"/>
<name>A0A5B9WCR7_9BACT</name>
<feature type="transmembrane region" description="Helical" evidence="2">
    <location>
        <begin position="338"/>
        <end position="356"/>
    </location>
</feature>
<feature type="compositionally biased region" description="Pro residues" evidence="1">
    <location>
        <begin position="126"/>
        <end position="146"/>
    </location>
</feature>
<keyword evidence="5" id="KW-1185">Reference proteome</keyword>
<feature type="transmembrane region" description="Helical" evidence="2">
    <location>
        <begin position="376"/>
        <end position="395"/>
    </location>
</feature>
<dbReference type="GO" id="GO:0016747">
    <property type="term" value="F:acyltransferase activity, transferring groups other than amino-acyl groups"/>
    <property type="evidence" value="ECO:0007669"/>
    <property type="project" value="InterPro"/>
</dbReference>